<organism evidence="1 2">
    <name type="scientific">Cryptolaemus montrouzieri</name>
    <dbReference type="NCBI Taxonomy" id="559131"/>
    <lineage>
        <taxon>Eukaryota</taxon>
        <taxon>Metazoa</taxon>
        <taxon>Ecdysozoa</taxon>
        <taxon>Arthropoda</taxon>
        <taxon>Hexapoda</taxon>
        <taxon>Insecta</taxon>
        <taxon>Pterygota</taxon>
        <taxon>Neoptera</taxon>
        <taxon>Endopterygota</taxon>
        <taxon>Coleoptera</taxon>
        <taxon>Polyphaga</taxon>
        <taxon>Cucujiformia</taxon>
        <taxon>Coccinelloidea</taxon>
        <taxon>Coccinellidae</taxon>
        <taxon>Scymninae</taxon>
        <taxon>Scymnini</taxon>
        <taxon>Cryptolaemus</taxon>
    </lineage>
</organism>
<accession>A0ABD2NYP0</accession>
<reference evidence="1 2" key="1">
    <citation type="journal article" date="2021" name="BMC Biol.">
        <title>Horizontally acquired antibacterial genes associated with adaptive radiation of ladybird beetles.</title>
        <authorList>
            <person name="Li H.S."/>
            <person name="Tang X.F."/>
            <person name="Huang Y.H."/>
            <person name="Xu Z.Y."/>
            <person name="Chen M.L."/>
            <person name="Du X.Y."/>
            <person name="Qiu B.Y."/>
            <person name="Chen P.T."/>
            <person name="Zhang W."/>
            <person name="Slipinski A."/>
            <person name="Escalona H.E."/>
            <person name="Waterhouse R.M."/>
            <person name="Zwick A."/>
            <person name="Pang H."/>
        </authorList>
    </citation>
    <scope>NUCLEOTIDE SEQUENCE [LARGE SCALE GENOMIC DNA]</scope>
    <source>
        <strain evidence="1">SYSU2018</strain>
    </source>
</reference>
<sequence>MDNTKIAKKVINSIGEDIFPKTNSKNPKGRTPHVVYKIQCGVYDGIFVGQTGNGLKQRL</sequence>
<evidence type="ECO:0008006" key="3">
    <source>
        <dbReference type="Google" id="ProtNLM"/>
    </source>
</evidence>
<dbReference type="Proteomes" id="UP001516400">
    <property type="component" value="Unassembled WGS sequence"/>
</dbReference>
<feature type="non-terminal residue" evidence="1">
    <location>
        <position position="59"/>
    </location>
</feature>
<name>A0ABD2NYP0_9CUCU</name>
<gene>
    <name evidence="1" type="ORF">HHI36_018002</name>
</gene>
<evidence type="ECO:0000313" key="1">
    <source>
        <dbReference type="EMBL" id="KAL3283831.1"/>
    </source>
</evidence>
<dbReference type="AlphaFoldDB" id="A0ABD2NYP0"/>
<evidence type="ECO:0000313" key="2">
    <source>
        <dbReference type="Proteomes" id="UP001516400"/>
    </source>
</evidence>
<comment type="caution">
    <text evidence="1">The sequence shown here is derived from an EMBL/GenBank/DDBJ whole genome shotgun (WGS) entry which is preliminary data.</text>
</comment>
<proteinExistence type="predicted"/>
<protein>
    <recommendedName>
        <fullName evidence="3">GIY-YIG homing endonuclease</fullName>
    </recommendedName>
</protein>
<dbReference type="EMBL" id="JABFTP020000165">
    <property type="protein sequence ID" value="KAL3283831.1"/>
    <property type="molecule type" value="Genomic_DNA"/>
</dbReference>
<keyword evidence="2" id="KW-1185">Reference proteome</keyword>